<dbReference type="OrthoDB" id="10554277at2759"/>
<protein>
    <submittedName>
        <fullName evidence="2">Uncharacterized protein</fullName>
    </submittedName>
</protein>
<comment type="caution">
    <text evidence="2">The sequence shown here is derived from an EMBL/GenBank/DDBJ whole genome shotgun (WGS) entry which is preliminary data.</text>
</comment>
<dbReference type="AlphaFoldDB" id="A0A8J2WK67"/>
<dbReference type="EMBL" id="CAKKLH010000068">
    <property type="protein sequence ID" value="CAH0101809.1"/>
    <property type="molecule type" value="Genomic_DNA"/>
</dbReference>
<proteinExistence type="predicted"/>
<organism evidence="2 3">
    <name type="scientific">Daphnia galeata</name>
    <dbReference type="NCBI Taxonomy" id="27404"/>
    <lineage>
        <taxon>Eukaryota</taxon>
        <taxon>Metazoa</taxon>
        <taxon>Ecdysozoa</taxon>
        <taxon>Arthropoda</taxon>
        <taxon>Crustacea</taxon>
        <taxon>Branchiopoda</taxon>
        <taxon>Diplostraca</taxon>
        <taxon>Cladocera</taxon>
        <taxon>Anomopoda</taxon>
        <taxon>Daphniidae</taxon>
        <taxon>Daphnia</taxon>
    </lineage>
</organism>
<feature type="chain" id="PRO_5035234566" evidence="1">
    <location>
        <begin position="25"/>
        <end position="89"/>
    </location>
</feature>
<accession>A0A8J2WK67</accession>
<gene>
    <name evidence="2" type="ORF">DGAL_LOCUS4167</name>
</gene>
<keyword evidence="3" id="KW-1185">Reference proteome</keyword>
<name>A0A8J2WK67_9CRUS</name>
<dbReference type="Proteomes" id="UP000789390">
    <property type="component" value="Unassembled WGS sequence"/>
</dbReference>
<dbReference type="PANTHER" id="PTHR34652">
    <property type="entry name" value="AGAP002134-PA"/>
    <property type="match status" value="1"/>
</dbReference>
<feature type="signal peptide" evidence="1">
    <location>
        <begin position="1"/>
        <end position="24"/>
    </location>
</feature>
<evidence type="ECO:0000313" key="3">
    <source>
        <dbReference type="Proteomes" id="UP000789390"/>
    </source>
</evidence>
<reference evidence="2" key="1">
    <citation type="submission" date="2021-11" db="EMBL/GenBank/DDBJ databases">
        <authorList>
            <person name="Schell T."/>
        </authorList>
    </citation>
    <scope>NUCLEOTIDE SEQUENCE</scope>
    <source>
        <strain evidence="2">M5</strain>
    </source>
</reference>
<dbReference type="PANTHER" id="PTHR34652:SF2">
    <property type="entry name" value="AGAP002134-PA"/>
    <property type="match status" value="1"/>
</dbReference>
<evidence type="ECO:0000313" key="2">
    <source>
        <dbReference type="EMBL" id="CAH0101809.1"/>
    </source>
</evidence>
<keyword evidence="1" id="KW-0732">Signal</keyword>
<sequence>MSRSIALSLCVLLVVFAIIASVDAAPREKRQILGAILEGLVGHGHHHEHHHHDHHSKGYGDYDGYGGYDRRYGRNYGGHHHHHHSHEVY</sequence>
<evidence type="ECO:0000256" key="1">
    <source>
        <dbReference type="SAM" id="SignalP"/>
    </source>
</evidence>